<evidence type="ECO:0000313" key="2">
    <source>
        <dbReference type="Proteomes" id="UP000027138"/>
    </source>
</evidence>
<reference evidence="1 2" key="1">
    <citation type="journal article" date="2014" name="PLoS ONE">
        <title>Global Analysis of Gene Expression Profiles in Physic Nut (Jatropha curcas L.) Seedlings Exposed to Salt Stress.</title>
        <authorList>
            <person name="Zhang L."/>
            <person name="Zhang C."/>
            <person name="Wu P."/>
            <person name="Chen Y."/>
            <person name="Li M."/>
            <person name="Jiang H."/>
            <person name="Wu G."/>
        </authorList>
    </citation>
    <scope>NUCLEOTIDE SEQUENCE [LARGE SCALE GENOMIC DNA]</scope>
    <source>
        <strain evidence="2">cv. GZQX0401</strain>
        <tissue evidence="1">Young leaves</tissue>
    </source>
</reference>
<dbReference type="OrthoDB" id="1938922at2759"/>
<organism evidence="1 2">
    <name type="scientific">Jatropha curcas</name>
    <name type="common">Barbados nut</name>
    <dbReference type="NCBI Taxonomy" id="180498"/>
    <lineage>
        <taxon>Eukaryota</taxon>
        <taxon>Viridiplantae</taxon>
        <taxon>Streptophyta</taxon>
        <taxon>Embryophyta</taxon>
        <taxon>Tracheophyta</taxon>
        <taxon>Spermatophyta</taxon>
        <taxon>Magnoliopsida</taxon>
        <taxon>eudicotyledons</taxon>
        <taxon>Gunneridae</taxon>
        <taxon>Pentapetalae</taxon>
        <taxon>rosids</taxon>
        <taxon>fabids</taxon>
        <taxon>Malpighiales</taxon>
        <taxon>Euphorbiaceae</taxon>
        <taxon>Crotonoideae</taxon>
        <taxon>Jatropheae</taxon>
        <taxon>Jatropha</taxon>
    </lineage>
</organism>
<gene>
    <name evidence="1" type="ORF">JCGZ_19477</name>
</gene>
<proteinExistence type="predicted"/>
<keyword evidence="2" id="KW-1185">Reference proteome</keyword>
<sequence>MGESVQDQLTKLFNLLLSEQQANQTYNEKVEQLHAKLDAMSFDLESIKKGLTSSIAESPAPKAKGPIGSACLESPRGTTTVSKFTELEVLGPPMRSNNLGKLAKLEHPKTAAERIVFQQMFQVSIVVCIEDRAEQKKEIIKHQLLAQLGGLACDLAASKWEGSGKKQFENDIEETLEEPFDPGILIKYRSTINSSLFAE</sequence>
<name>A0A067K8C3_JATCU</name>
<accession>A0A067K8C3</accession>
<protein>
    <submittedName>
        <fullName evidence="1">Uncharacterized protein</fullName>
    </submittedName>
</protein>
<dbReference type="Proteomes" id="UP000027138">
    <property type="component" value="Unassembled WGS sequence"/>
</dbReference>
<evidence type="ECO:0000313" key="1">
    <source>
        <dbReference type="EMBL" id="KDP28069.1"/>
    </source>
</evidence>
<dbReference type="EMBL" id="KK914783">
    <property type="protein sequence ID" value="KDP28069.1"/>
    <property type="molecule type" value="Genomic_DNA"/>
</dbReference>
<dbReference type="AlphaFoldDB" id="A0A067K8C3"/>